<evidence type="ECO:0000259" key="1">
    <source>
        <dbReference type="Pfam" id="PF07499"/>
    </source>
</evidence>
<dbReference type="GO" id="GO:0009378">
    <property type="term" value="F:four-way junction helicase activity"/>
    <property type="evidence" value="ECO:0007669"/>
    <property type="project" value="InterPro"/>
</dbReference>
<comment type="caution">
    <text evidence="2">The sequence shown here is derived from an EMBL/GenBank/DDBJ whole genome shotgun (WGS) entry which is preliminary data.</text>
</comment>
<evidence type="ECO:0000313" key="3">
    <source>
        <dbReference type="Proteomes" id="UP000612361"/>
    </source>
</evidence>
<dbReference type="RefSeq" id="WP_186881042.1">
    <property type="nucleotide sequence ID" value="NZ_JACOGG010000007.1"/>
</dbReference>
<sequence length="255" mass="29051">MNKEVMHSDYDADPEMVETEKELSDYLSNIAEDIGWIVIHFNSLEDVIAQLLREMMLRDAYQDERLDVFLTEMGYQQKARALIHLYGQTEAHGACRLPNGELVQLEKAMGLAASIRNGYAHADWIGLREGAYIKVKTRSSRSGIVHRFRRIDKKTARLDLEFIISLRDRLEAVHYLIENQIYNREDSLSADGHMLPELKIPSTSESNEVRLDVQNALLALGYPLDEVAKVVQQLPSSIELRNGIKDALKILASDK</sequence>
<dbReference type="GO" id="GO:0006310">
    <property type="term" value="P:DNA recombination"/>
    <property type="evidence" value="ECO:0007669"/>
    <property type="project" value="InterPro"/>
</dbReference>
<dbReference type="InterPro" id="IPR036267">
    <property type="entry name" value="RuvA_C_sf"/>
</dbReference>
<proteinExistence type="predicted"/>
<accession>A0A923I3P5</accession>
<dbReference type="EMBL" id="JACOGG010000007">
    <property type="protein sequence ID" value="MBC3935469.1"/>
    <property type="molecule type" value="Genomic_DNA"/>
</dbReference>
<dbReference type="Pfam" id="PF07499">
    <property type="entry name" value="RuvA_C"/>
    <property type="match status" value="1"/>
</dbReference>
<feature type="domain" description="Holliday junction DNA helicase RuvA C-terminal" evidence="1">
    <location>
        <begin position="212"/>
        <end position="251"/>
    </location>
</feature>
<protein>
    <recommendedName>
        <fullName evidence="1">Holliday junction DNA helicase RuvA C-terminal domain-containing protein</fullName>
    </recommendedName>
</protein>
<dbReference type="InterPro" id="IPR011114">
    <property type="entry name" value="RuvA_C"/>
</dbReference>
<dbReference type="SUPFAM" id="SSF46929">
    <property type="entry name" value="DNA helicase RuvA subunit, C-terminal domain"/>
    <property type="match status" value="1"/>
</dbReference>
<keyword evidence="3" id="KW-1185">Reference proteome</keyword>
<organism evidence="2 3">
    <name type="scientific">Undibacterium rugosum</name>
    <dbReference type="NCBI Taxonomy" id="2762291"/>
    <lineage>
        <taxon>Bacteria</taxon>
        <taxon>Pseudomonadati</taxon>
        <taxon>Pseudomonadota</taxon>
        <taxon>Betaproteobacteria</taxon>
        <taxon>Burkholderiales</taxon>
        <taxon>Oxalobacteraceae</taxon>
        <taxon>Undibacterium</taxon>
    </lineage>
</organism>
<reference evidence="2" key="1">
    <citation type="submission" date="2020-08" db="EMBL/GenBank/DDBJ databases">
        <title>Novel species isolated from subtropical streams in China.</title>
        <authorList>
            <person name="Lu H."/>
        </authorList>
    </citation>
    <scope>NUCLEOTIDE SEQUENCE</scope>
    <source>
        <strain evidence="2">CY7W</strain>
    </source>
</reference>
<name>A0A923I3P5_9BURK</name>
<dbReference type="GO" id="GO:0009379">
    <property type="term" value="C:Holliday junction helicase complex"/>
    <property type="evidence" value="ECO:0007669"/>
    <property type="project" value="InterPro"/>
</dbReference>
<dbReference type="GO" id="GO:0006281">
    <property type="term" value="P:DNA repair"/>
    <property type="evidence" value="ECO:0007669"/>
    <property type="project" value="InterPro"/>
</dbReference>
<gene>
    <name evidence="2" type="ORF">H8K47_08855</name>
</gene>
<dbReference type="GO" id="GO:0005524">
    <property type="term" value="F:ATP binding"/>
    <property type="evidence" value="ECO:0007669"/>
    <property type="project" value="InterPro"/>
</dbReference>
<dbReference type="AlphaFoldDB" id="A0A923I3P5"/>
<dbReference type="Proteomes" id="UP000612361">
    <property type="component" value="Unassembled WGS sequence"/>
</dbReference>
<evidence type="ECO:0000313" key="2">
    <source>
        <dbReference type="EMBL" id="MBC3935469.1"/>
    </source>
</evidence>